<reference evidence="2 3" key="1">
    <citation type="submission" date="2023-06" db="EMBL/GenBank/DDBJ databases">
        <title>Genome sequence of Methancorpusculaceae sp. Cs1.</title>
        <authorList>
            <person name="Protasov E."/>
            <person name="Platt K."/>
            <person name="Poehlein A."/>
            <person name="Daniel R."/>
            <person name="Brune A."/>
        </authorList>
    </citation>
    <scope>NUCLEOTIDE SEQUENCE [LARGE SCALE GENOMIC DNA]</scope>
    <source>
        <strain evidence="2 3">Cs1</strain>
    </source>
</reference>
<keyword evidence="3" id="KW-1185">Reference proteome</keyword>
<dbReference type="EMBL" id="JAWDKB010000002">
    <property type="protein sequence ID" value="MDV0443165.1"/>
    <property type="molecule type" value="Genomic_DNA"/>
</dbReference>
<sequence length="298" mass="33448">MTEEKDRPTDTVPAEKNPPKKRRVTKKKAETEAIPLPSETPAATEKKDIIQLEAVEAPAAAEKSEENGEMERPHKPVPAQFLADLAQFADILEKTPTVLDPIREVFEYHLVDPIDRKTFPRIVNAMSMLLGPSATMVVMTACHVNAAAFFEDLLYAIKDEKSRSAAWVIQHLTALYGNRVQQAYTLSAGTMDEDWHTVDVNTYKREGENPYWTVDMIVMLYSGQESRVKMTPDSVFQLVEILAAEIGRNIPIENVDPNLVKKCEENLKTFYEKFYGKKSAGNSDDEAADEDDHPAGYA</sequence>
<dbReference type="AlphaFoldDB" id="A0AAE4SD52"/>
<feature type="region of interest" description="Disordered" evidence="1">
    <location>
        <begin position="277"/>
        <end position="298"/>
    </location>
</feature>
<organism evidence="2 3">
    <name type="scientific">Methanorbis rubei</name>
    <dbReference type="NCBI Taxonomy" id="3028300"/>
    <lineage>
        <taxon>Archaea</taxon>
        <taxon>Methanobacteriati</taxon>
        <taxon>Methanobacteriota</taxon>
        <taxon>Stenosarchaea group</taxon>
        <taxon>Methanomicrobia</taxon>
        <taxon>Methanomicrobiales</taxon>
        <taxon>Methanocorpusculaceae</taxon>
        <taxon>Methanorbis</taxon>
    </lineage>
</organism>
<dbReference type="RefSeq" id="WP_338095698.1">
    <property type="nucleotide sequence ID" value="NZ_JAWDKB010000002.1"/>
</dbReference>
<feature type="region of interest" description="Disordered" evidence="1">
    <location>
        <begin position="1"/>
        <end position="47"/>
    </location>
</feature>
<evidence type="ECO:0000313" key="3">
    <source>
        <dbReference type="Proteomes" id="UP001283212"/>
    </source>
</evidence>
<gene>
    <name evidence="2" type="ORF">McpCs1_05330</name>
</gene>
<evidence type="ECO:0000256" key="1">
    <source>
        <dbReference type="SAM" id="MobiDB-lite"/>
    </source>
</evidence>
<protein>
    <submittedName>
        <fullName evidence="2">Uncharacterized protein</fullName>
    </submittedName>
</protein>
<proteinExistence type="predicted"/>
<name>A0AAE4SD52_9EURY</name>
<feature type="compositionally biased region" description="Acidic residues" evidence="1">
    <location>
        <begin position="283"/>
        <end position="292"/>
    </location>
</feature>
<dbReference type="Proteomes" id="UP001283212">
    <property type="component" value="Unassembled WGS sequence"/>
</dbReference>
<accession>A0AAE4SD52</accession>
<evidence type="ECO:0000313" key="2">
    <source>
        <dbReference type="EMBL" id="MDV0443165.1"/>
    </source>
</evidence>
<comment type="caution">
    <text evidence="2">The sequence shown here is derived from an EMBL/GenBank/DDBJ whole genome shotgun (WGS) entry which is preliminary data.</text>
</comment>